<name>A0A0B7IBL0_9FLAO</name>
<evidence type="ECO:0000313" key="2">
    <source>
        <dbReference type="Proteomes" id="UP000045051"/>
    </source>
</evidence>
<dbReference type="Proteomes" id="UP000045051">
    <property type="component" value="Unassembled WGS sequence"/>
</dbReference>
<dbReference type="AlphaFoldDB" id="A0A0B7IBL0"/>
<accession>A0A0B7IBL0</accession>
<gene>
    <name evidence="1" type="ORF">CCAND38_430036</name>
</gene>
<reference evidence="1 2" key="1">
    <citation type="submission" date="2015-01" db="EMBL/GenBank/DDBJ databases">
        <authorList>
            <person name="Xiang T."/>
            <person name="Song Y."/>
            <person name="Huang L."/>
            <person name="Wang B."/>
            <person name="Wu P."/>
        </authorList>
    </citation>
    <scope>NUCLEOTIDE SEQUENCE [LARGE SCALE GENOMIC DNA]</scope>
    <source>
        <strain evidence="1 2">CcD38</strain>
    </source>
</reference>
<protein>
    <submittedName>
        <fullName evidence="1">Uncharacterized protein</fullName>
    </submittedName>
</protein>
<organism evidence="1 2">
    <name type="scientific">Capnocytophaga canis</name>
    <dbReference type="NCBI Taxonomy" id="1848903"/>
    <lineage>
        <taxon>Bacteria</taxon>
        <taxon>Pseudomonadati</taxon>
        <taxon>Bacteroidota</taxon>
        <taxon>Flavobacteriia</taxon>
        <taxon>Flavobacteriales</taxon>
        <taxon>Flavobacteriaceae</taxon>
        <taxon>Capnocytophaga</taxon>
    </lineage>
</organism>
<keyword evidence="2" id="KW-1185">Reference proteome</keyword>
<proteinExistence type="predicted"/>
<dbReference type="EMBL" id="CDOI01000155">
    <property type="protein sequence ID" value="CEN47402.1"/>
    <property type="molecule type" value="Genomic_DNA"/>
</dbReference>
<sequence>MEINFSAIGLMCKTIVLEAFRKGELFLPKPMVDYVSKAFTNYFSVLCYN</sequence>
<evidence type="ECO:0000313" key="1">
    <source>
        <dbReference type="EMBL" id="CEN47402.1"/>
    </source>
</evidence>